<dbReference type="OrthoDB" id="6387689at2"/>
<name>A0A552X0V3_9GAMM</name>
<dbReference type="Pfam" id="PF11456">
    <property type="entry name" value="DUF3019"/>
    <property type="match status" value="1"/>
</dbReference>
<keyword evidence="1" id="KW-0732">Signal</keyword>
<gene>
    <name evidence="2" type="ORF">FM042_06760</name>
</gene>
<feature type="chain" id="PRO_5022181578" evidence="1">
    <location>
        <begin position="31"/>
        <end position="143"/>
    </location>
</feature>
<sequence>MCSPSLRGCNIASSLLPAVLLLIASGTTESTDNQTEPCLAEACLSAKPEVCIVERADEVCLQELRVHWVTQEIQPVCLALGEHELQCWQNSDEGSYQGQFEWPRQGRLTLLNGYGDVIVYLEISTQSLRPRQRRRLGSPWSIF</sequence>
<accession>A0A552X0V3</accession>
<dbReference type="AlphaFoldDB" id="A0A552X0V3"/>
<evidence type="ECO:0000256" key="1">
    <source>
        <dbReference type="SAM" id="SignalP"/>
    </source>
</evidence>
<keyword evidence="3" id="KW-1185">Reference proteome</keyword>
<comment type="caution">
    <text evidence="2">The sequence shown here is derived from an EMBL/GenBank/DDBJ whole genome shotgun (WGS) entry which is preliminary data.</text>
</comment>
<dbReference type="Proteomes" id="UP000320359">
    <property type="component" value="Unassembled WGS sequence"/>
</dbReference>
<organism evidence="2 3">
    <name type="scientific">Aliidiomarina halalkaliphila</name>
    <dbReference type="NCBI Taxonomy" id="2593535"/>
    <lineage>
        <taxon>Bacteria</taxon>
        <taxon>Pseudomonadati</taxon>
        <taxon>Pseudomonadota</taxon>
        <taxon>Gammaproteobacteria</taxon>
        <taxon>Alteromonadales</taxon>
        <taxon>Idiomarinaceae</taxon>
        <taxon>Aliidiomarina</taxon>
    </lineage>
</organism>
<feature type="signal peptide" evidence="1">
    <location>
        <begin position="1"/>
        <end position="30"/>
    </location>
</feature>
<evidence type="ECO:0000313" key="3">
    <source>
        <dbReference type="Proteomes" id="UP000320359"/>
    </source>
</evidence>
<proteinExistence type="predicted"/>
<dbReference type="RefSeq" id="WP_143235666.1">
    <property type="nucleotide sequence ID" value="NZ_VJWL01000002.1"/>
</dbReference>
<reference evidence="2 3" key="1">
    <citation type="submission" date="2019-07" db="EMBL/GenBank/DDBJ databases">
        <authorList>
            <person name="Yang M."/>
            <person name="Zhao D."/>
            <person name="Xiang H."/>
        </authorList>
    </citation>
    <scope>NUCLEOTIDE SEQUENCE [LARGE SCALE GENOMIC DNA]</scope>
    <source>
        <strain evidence="2 3">IM1326</strain>
    </source>
</reference>
<protein>
    <submittedName>
        <fullName evidence="2">DUF3019 domain-containing protein</fullName>
    </submittedName>
</protein>
<evidence type="ECO:0000313" key="2">
    <source>
        <dbReference type="EMBL" id="TRW48681.1"/>
    </source>
</evidence>
<dbReference type="InterPro" id="IPR021559">
    <property type="entry name" value="DUF3019"/>
</dbReference>
<dbReference type="EMBL" id="VJWL01000002">
    <property type="protein sequence ID" value="TRW48681.1"/>
    <property type="molecule type" value="Genomic_DNA"/>
</dbReference>